<reference evidence="3 4" key="1">
    <citation type="submission" date="2020-02" db="EMBL/GenBank/DDBJ databases">
        <title>Characterization of phylogenetic diversity of novel bifidobacterial species isolated in Czech ZOOs.</title>
        <authorList>
            <person name="Lugli G.A."/>
            <person name="Vera N.B."/>
            <person name="Ventura M."/>
        </authorList>
    </citation>
    <scope>NUCLEOTIDE SEQUENCE [LARGE SCALE GENOMIC DNA]</scope>
    <source>
        <strain evidence="3 4">DSM 109957</strain>
    </source>
</reference>
<organism evidence="3 4">
    <name type="scientific">Bifidobacterium oedipodis</name>
    <dbReference type="NCBI Taxonomy" id="2675322"/>
    <lineage>
        <taxon>Bacteria</taxon>
        <taxon>Bacillati</taxon>
        <taxon>Actinomycetota</taxon>
        <taxon>Actinomycetes</taxon>
        <taxon>Bifidobacteriales</taxon>
        <taxon>Bifidobacteriaceae</taxon>
        <taxon>Bifidobacterium</taxon>
    </lineage>
</organism>
<dbReference type="AlphaFoldDB" id="A0A7Y0HUB8"/>
<evidence type="ECO:0000256" key="1">
    <source>
        <dbReference type="ARBA" id="ARBA00022729"/>
    </source>
</evidence>
<evidence type="ECO:0000256" key="2">
    <source>
        <dbReference type="SAM" id="SignalP"/>
    </source>
</evidence>
<dbReference type="PROSITE" id="PS51257">
    <property type="entry name" value="PROKAR_LIPOPROTEIN"/>
    <property type="match status" value="1"/>
</dbReference>
<sequence>MTRSGVKKKVVAAVAMVGAMSMVLAGCGGDGKGETDANGKPVVSVLVQTSQQQDTSIMTDLTKFLEAQCDCSIKWTQVDDTQWAQQKSATLSSGQPDDLSIRAYHPSDAQKYPYFEDLSQDLDKLPNVKAFLEQQPDAKGMVTTPDGKMYTLPRYFGKEYKASGQHLFINKTWLDKLGLAVPTTWDELFNVMEAFKTQDPNGNGQADEIPYAMRNIGTSEIGWWSPFLFLNSTGIATQFNNSPSRFGQYVENGKMKNFLVSDQYRQVLEFLHTMIEKGYSPKDSLTQESSKYYSSLLGTDNGKTATVGLAITNTTDAFGVGTDVAAQYEAIPWPASEKGVTAVADFSQDAGAFEDYGVAMSSSVKNKDAALKIIDAMYSEEGSILARYGNDEYVTKSGDHTYDIAEKYFNQDANAKLPYLADRFAGWISDDWTINGETGAEKLKKTDEVYADQLKAVGDNYLPITIVPSDEDSTTISNNVANILSAALTQNAKWMQDGGLDDASWDAYVKNITPLGIDQNNELYQKWYDEALKK</sequence>
<keyword evidence="4" id="KW-1185">Reference proteome</keyword>
<evidence type="ECO:0000313" key="3">
    <source>
        <dbReference type="EMBL" id="NMM94579.1"/>
    </source>
</evidence>
<protein>
    <submittedName>
        <fullName evidence="3">ABC transporter</fullName>
    </submittedName>
</protein>
<keyword evidence="1 2" id="KW-0732">Signal</keyword>
<evidence type="ECO:0000313" key="4">
    <source>
        <dbReference type="Proteomes" id="UP000532194"/>
    </source>
</evidence>
<comment type="caution">
    <text evidence="3">The sequence shown here is derived from an EMBL/GenBank/DDBJ whole genome shotgun (WGS) entry which is preliminary data.</text>
</comment>
<dbReference type="SUPFAM" id="SSF53850">
    <property type="entry name" value="Periplasmic binding protein-like II"/>
    <property type="match status" value="1"/>
</dbReference>
<gene>
    <name evidence="3" type="ORF">G1C95_1766</name>
</gene>
<dbReference type="Proteomes" id="UP000532194">
    <property type="component" value="Unassembled WGS sequence"/>
</dbReference>
<dbReference type="Gene3D" id="3.40.190.10">
    <property type="entry name" value="Periplasmic binding protein-like II"/>
    <property type="match status" value="2"/>
</dbReference>
<name>A0A7Y0HUB8_9BIFI</name>
<dbReference type="PANTHER" id="PTHR43649">
    <property type="entry name" value="ARABINOSE-BINDING PROTEIN-RELATED"/>
    <property type="match status" value="1"/>
</dbReference>
<dbReference type="InterPro" id="IPR050490">
    <property type="entry name" value="Bact_solute-bd_prot1"/>
</dbReference>
<feature type="chain" id="PRO_5038459112" evidence="2">
    <location>
        <begin position="26"/>
        <end position="534"/>
    </location>
</feature>
<feature type="signal peptide" evidence="2">
    <location>
        <begin position="1"/>
        <end position="25"/>
    </location>
</feature>
<dbReference type="RefSeq" id="WP_169172605.1">
    <property type="nucleotide sequence ID" value="NZ_JAAIII010000005.1"/>
</dbReference>
<proteinExistence type="predicted"/>
<dbReference type="PANTHER" id="PTHR43649:SF33">
    <property type="entry name" value="POLYGALACTURONAN_RHAMNOGALACTURONAN-BINDING PROTEIN YTCQ"/>
    <property type="match status" value="1"/>
</dbReference>
<accession>A0A7Y0HUB8</accession>
<dbReference type="EMBL" id="JAAIII010000005">
    <property type="protein sequence ID" value="NMM94579.1"/>
    <property type="molecule type" value="Genomic_DNA"/>
</dbReference>